<dbReference type="PRINTS" id="PR01438">
    <property type="entry name" value="UNVRSLSTRESS"/>
</dbReference>
<dbReference type="SUPFAM" id="SSF52402">
    <property type="entry name" value="Adenine nucleotide alpha hydrolases-like"/>
    <property type="match status" value="1"/>
</dbReference>
<evidence type="ECO:0000313" key="3">
    <source>
        <dbReference type="Proteomes" id="UP001208570"/>
    </source>
</evidence>
<dbReference type="InterPro" id="IPR014729">
    <property type="entry name" value="Rossmann-like_a/b/a_fold"/>
</dbReference>
<organism evidence="2 3">
    <name type="scientific">Paralvinella palmiformis</name>
    <dbReference type="NCBI Taxonomy" id="53620"/>
    <lineage>
        <taxon>Eukaryota</taxon>
        <taxon>Metazoa</taxon>
        <taxon>Spiralia</taxon>
        <taxon>Lophotrochozoa</taxon>
        <taxon>Annelida</taxon>
        <taxon>Polychaeta</taxon>
        <taxon>Sedentaria</taxon>
        <taxon>Canalipalpata</taxon>
        <taxon>Terebellida</taxon>
        <taxon>Terebelliformia</taxon>
        <taxon>Alvinellidae</taxon>
        <taxon>Paralvinella</taxon>
    </lineage>
</organism>
<dbReference type="AlphaFoldDB" id="A0AAD9MRP2"/>
<evidence type="ECO:0000259" key="1">
    <source>
        <dbReference type="Pfam" id="PF00582"/>
    </source>
</evidence>
<protein>
    <recommendedName>
        <fullName evidence="1">UspA domain-containing protein</fullName>
    </recommendedName>
</protein>
<dbReference type="InterPro" id="IPR006016">
    <property type="entry name" value="UspA"/>
</dbReference>
<proteinExistence type="predicted"/>
<gene>
    <name evidence="2" type="ORF">LSH36_1111g00001</name>
</gene>
<sequence length="125" mass="14034">MATDNPFTVLIAVDKSSQAEHAFELQKHHHVDVHTWQNLMEKEQKETEELSAKYNAKLESTNIEGVYKTFYGKPGEALCEAAEELNADLIVMGTRGLGSVRRTLLGSVSDYLIHHAHVPVMVCRK</sequence>
<dbReference type="PANTHER" id="PTHR46989">
    <property type="entry name" value="USP DOMAIN-CONTAINING PROTEIN"/>
    <property type="match status" value="1"/>
</dbReference>
<dbReference type="Pfam" id="PF00582">
    <property type="entry name" value="Usp"/>
    <property type="match status" value="1"/>
</dbReference>
<reference evidence="2" key="1">
    <citation type="journal article" date="2023" name="Mol. Biol. Evol.">
        <title>Third-Generation Sequencing Reveals the Adaptive Role of the Epigenome in Three Deep-Sea Polychaetes.</title>
        <authorList>
            <person name="Perez M."/>
            <person name="Aroh O."/>
            <person name="Sun Y."/>
            <person name="Lan Y."/>
            <person name="Juniper S.K."/>
            <person name="Young C.R."/>
            <person name="Angers B."/>
            <person name="Qian P.Y."/>
        </authorList>
    </citation>
    <scope>NUCLEOTIDE SEQUENCE</scope>
    <source>
        <strain evidence="2">P08H-3</strain>
    </source>
</reference>
<comment type="caution">
    <text evidence="2">The sequence shown here is derived from an EMBL/GenBank/DDBJ whole genome shotgun (WGS) entry which is preliminary data.</text>
</comment>
<dbReference type="InterPro" id="IPR006015">
    <property type="entry name" value="Universal_stress_UspA"/>
</dbReference>
<dbReference type="PANTHER" id="PTHR46989:SF3">
    <property type="entry name" value="USPA DOMAIN-CONTAINING PROTEIN"/>
    <property type="match status" value="1"/>
</dbReference>
<keyword evidence="3" id="KW-1185">Reference proteome</keyword>
<evidence type="ECO:0000313" key="2">
    <source>
        <dbReference type="EMBL" id="KAK2141356.1"/>
    </source>
</evidence>
<dbReference type="EMBL" id="JAODUP010001113">
    <property type="protein sequence ID" value="KAK2141356.1"/>
    <property type="molecule type" value="Genomic_DNA"/>
</dbReference>
<feature type="domain" description="UspA" evidence="1">
    <location>
        <begin position="40"/>
        <end position="124"/>
    </location>
</feature>
<dbReference type="Gene3D" id="3.40.50.620">
    <property type="entry name" value="HUPs"/>
    <property type="match status" value="1"/>
</dbReference>
<accession>A0AAD9MRP2</accession>
<dbReference type="CDD" id="cd23659">
    <property type="entry name" value="USP_At3g01520-like"/>
    <property type="match status" value="1"/>
</dbReference>
<name>A0AAD9MRP2_9ANNE</name>
<dbReference type="Proteomes" id="UP001208570">
    <property type="component" value="Unassembled WGS sequence"/>
</dbReference>